<sequence>MNNYRLELWDREHRERLAFLDAVDQGSVQITEKLNGQHTLTFRLAQDDPIAIYKEDQIDADQLPTYQRFLQPRQIVRLVDNRVGEWRSTDFNSFGSNYIDFSAPTD</sequence>
<reference evidence="1" key="1">
    <citation type="submission" date="2018-05" db="EMBL/GenBank/DDBJ databases">
        <authorList>
            <person name="Lanie J.A."/>
            <person name="Ng W.-L."/>
            <person name="Kazmierczak K.M."/>
            <person name="Andrzejewski T.M."/>
            <person name="Davidsen T.M."/>
            <person name="Wayne K.J."/>
            <person name="Tettelin H."/>
            <person name="Glass J.I."/>
            <person name="Rusch D."/>
            <person name="Podicherti R."/>
            <person name="Tsui H.-C.T."/>
            <person name="Winkler M.E."/>
        </authorList>
    </citation>
    <scope>NUCLEOTIDE SEQUENCE</scope>
</reference>
<accession>A0A382ZSB3</accession>
<name>A0A382ZSB3_9ZZZZ</name>
<proteinExistence type="predicted"/>
<organism evidence="1">
    <name type="scientific">marine metagenome</name>
    <dbReference type="NCBI Taxonomy" id="408172"/>
    <lineage>
        <taxon>unclassified sequences</taxon>
        <taxon>metagenomes</taxon>
        <taxon>ecological metagenomes</taxon>
    </lineage>
</organism>
<gene>
    <name evidence="1" type="ORF">METZ01_LOCUS451370</name>
</gene>
<evidence type="ECO:0000313" key="1">
    <source>
        <dbReference type="EMBL" id="SVD98516.1"/>
    </source>
</evidence>
<protein>
    <submittedName>
        <fullName evidence="1">Uncharacterized protein</fullName>
    </submittedName>
</protein>
<dbReference type="EMBL" id="UINC01186338">
    <property type="protein sequence ID" value="SVD98516.1"/>
    <property type="molecule type" value="Genomic_DNA"/>
</dbReference>
<feature type="non-terminal residue" evidence="1">
    <location>
        <position position="106"/>
    </location>
</feature>
<dbReference type="AlphaFoldDB" id="A0A382ZSB3"/>